<feature type="compositionally biased region" description="Polar residues" evidence="3">
    <location>
        <begin position="45"/>
        <end position="63"/>
    </location>
</feature>
<evidence type="ECO:0000256" key="1">
    <source>
        <dbReference type="ARBA" id="ARBA00022729"/>
    </source>
</evidence>
<keyword evidence="1" id="KW-0732">Signal</keyword>
<dbReference type="GO" id="GO:0005615">
    <property type="term" value="C:extracellular space"/>
    <property type="evidence" value="ECO:0007669"/>
    <property type="project" value="TreeGrafter"/>
</dbReference>
<dbReference type="Proteomes" id="UP000261520">
    <property type="component" value="Unplaced"/>
</dbReference>
<feature type="compositionally biased region" description="Polar residues" evidence="3">
    <location>
        <begin position="71"/>
        <end position="100"/>
    </location>
</feature>
<dbReference type="PANTHER" id="PTHR22917">
    <property type="entry name" value="HEMOPEXIN DOMAIN-CONTAINING PROTEIN"/>
    <property type="match status" value="1"/>
</dbReference>
<dbReference type="InterPro" id="IPR036375">
    <property type="entry name" value="Hemopexin-like_dom_sf"/>
</dbReference>
<feature type="repeat" description="Hemopexin" evidence="2">
    <location>
        <begin position="252"/>
        <end position="299"/>
    </location>
</feature>
<dbReference type="Pfam" id="PF00045">
    <property type="entry name" value="Hemopexin"/>
    <property type="match status" value="1"/>
</dbReference>
<evidence type="ECO:0008006" key="6">
    <source>
        <dbReference type="Google" id="ProtNLM"/>
    </source>
</evidence>
<feature type="compositionally biased region" description="Low complexity" evidence="3">
    <location>
        <begin position="20"/>
        <end position="44"/>
    </location>
</feature>
<evidence type="ECO:0000256" key="3">
    <source>
        <dbReference type="SAM" id="MobiDB-lite"/>
    </source>
</evidence>
<feature type="compositionally biased region" description="Polar residues" evidence="3">
    <location>
        <begin position="119"/>
        <end position="135"/>
    </location>
</feature>
<dbReference type="AlphaFoldDB" id="A0A3B3ZHT9"/>
<reference evidence="4" key="1">
    <citation type="submission" date="2025-08" db="UniProtKB">
        <authorList>
            <consortium name="Ensembl"/>
        </authorList>
    </citation>
    <scope>IDENTIFICATION</scope>
</reference>
<dbReference type="SMART" id="SM00120">
    <property type="entry name" value="HX"/>
    <property type="match status" value="1"/>
</dbReference>
<dbReference type="Ensembl" id="ENSPMGT00000004433.1">
    <property type="protein sequence ID" value="ENSPMGP00000004173.1"/>
    <property type="gene ID" value="ENSPMGG00000003571.1"/>
</dbReference>
<evidence type="ECO:0000256" key="2">
    <source>
        <dbReference type="PROSITE-ProRule" id="PRU01011"/>
    </source>
</evidence>
<proteinExistence type="predicted"/>
<feature type="compositionally biased region" description="Basic and acidic residues" evidence="3">
    <location>
        <begin position="139"/>
        <end position="171"/>
    </location>
</feature>
<dbReference type="PROSITE" id="PS51642">
    <property type="entry name" value="HEMOPEXIN_2"/>
    <property type="match status" value="1"/>
</dbReference>
<dbReference type="InterPro" id="IPR051298">
    <property type="entry name" value="Heme_transport/Cell_adhesion"/>
</dbReference>
<protein>
    <recommendedName>
        <fullName evidence="6">Proteoglycan 4b</fullName>
    </recommendedName>
</protein>
<dbReference type="Gene3D" id="2.110.10.10">
    <property type="entry name" value="Hemopexin-like domain"/>
    <property type="match status" value="1"/>
</dbReference>
<dbReference type="PANTHER" id="PTHR22917:SF1">
    <property type="entry name" value="PROTEOGLYCAN 4"/>
    <property type="match status" value="1"/>
</dbReference>
<name>A0A3B3ZHT9_9GOBI</name>
<feature type="compositionally biased region" description="Basic and acidic residues" evidence="3">
    <location>
        <begin position="104"/>
        <end position="115"/>
    </location>
</feature>
<reference evidence="4" key="2">
    <citation type="submission" date="2025-09" db="UniProtKB">
        <authorList>
            <consortium name="Ensembl"/>
        </authorList>
    </citation>
    <scope>IDENTIFICATION</scope>
</reference>
<keyword evidence="5" id="KW-1185">Reference proteome</keyword>
<dbReference type="STRING" id="409849.ENSPMGP00000004173"/>
<feature type="compositionally biased region" description="Polar residues" evidence="3">
    <location>
        <begin position="1"/>
        <end position="10"/>
    </location>
</feature>
<evidence type="ECO:0000313" key="5">
    <source>
        <dbReference type="Proteomes" id="UP000261520"/>
    </source>
</evidence>
<feature type="region of interest" description="Disordered" evidence="3">
    <location>
        <begin position="1"/>
        <end position="191"/>
    </location>
</feature>
<organism evidence="4 5">
    <name type="scientific">Periophthalmus magnuspinnatus</name>
    <dbReference type="NCBI Taxonomy" id="409849"/>
    <lineage>
        <taxon>Eukaryota</taxon>
        <taxon>Metazoa</taxon>
        <taxon>Chordata</taxon>
        <taxon>Craniata</taxon>
        <taxon>Vertebrata</taxon>
        <taxon>Euteleostomi</taxon>
        <taxon>Actinopterygii</taxon>
        <taxon>Neopterygii</taxon>
        <taxon>Teleostei</taxon>
        <taxon>Neoteleostei</taxon>
        <taxon>Acanthomorphata</taxon>
        <taxon>Gobiaria</taxon>
        <taxon>Gobiiformes</taxon>
        <taxon>Gobioidei</taxon>
        <taxon>Gobiidae</taxon>
        <taxon>Oxudercinae</taxon>
        <taxon>Periophthalmus</taxon>
    </lineage>
</organism>
<dbReference type="SUPFAM" id="SSF50923">
    <property type="entry name" value="Hemopexin-like domain"/>
    <property type="match status" value="1"/>
</dbReference>
<feature type="region of interest" description="Disordered" evidence="3">
    <location>
        <begin position="422"/>
        <end position="445"/>
    </location>
</feature>
<dbReference type="InterPro" id="IPR018487">
    <property type="entry name" value="Hemopexin-like_repeat"/>
</dbReference>
<evidence type="ECO:0000313" key="4">
    <source>
        <dbReference type="Ensembl" id="ENSPMGP00000004173.1"/>
    </source>
</evidence>
<accession>A0A3B3ZHT9</accession>
<sequence>MNENPTSGTTAPPLPPSEIPETTSLTPESKESTTPSSTTILPTTANKETTSTPEITTKSSNPATLAPASEVDTSTVKIPAETQNPTSVPTSKPDTEQPISENPLKPDPDSDKNQEEVDTSTVKVPDETQTSTIAPTSKPDTEKPSPEKPLKPVLDSDKNPEKRDTSPDKVPDVTQSSTVAPTSKPDLEKPSLVKPLIPVLDSDNKPVLNGLGDSSEYPAGKRENNLCHYFWVLDRDRVPGPAQSISHVWGVQSPIDTVFTRCNCQGKTYIFKGPQYWRYENDVLDPGFPKLVTAGFDGLRGHVTAALSVPQYRRRGESVYFFKRGGNVQKYSYQFGTNPSCDRRVHLAVYSHRNRVARQAPAHVSLGPSINYRTSWRGFPATITAAVSIPNKREPEGYNYYVFSKSKSYKIRIEGDRPVIATAKPNASPQSNEVFKCPKKVSTSQ</sequence>